<accession>A0A178HNU4</accession>
<dbReference type="RefSeq" id="WP_067459818.1">
    <property type="nucleotide sequence ID" value="NZ_LVVY01000130.1"/>
</dbReference>
<sequence>MISPRAYELHAQLGLLLSGARLGDSVHAATLTLAGMAIVAADTPEEAEIFLRKVAADAARVVASNWAMKPTIDAQVAAATAAANSEKPN</sequence>
<dbReference type="Proteomes" id="UP000078389">
    <property type="component" value="Unassembled WGS sequence"/>
</dbReference>
<dbReference type="AlphaFoldDB" id="A0A178HNU4"/>
<organism evidence="1 2">
    <name type="scientific">Devosia elaeis</name>
    <dbReference type="NCBI Taxonomy" id="1770058"/>
    <lineage>
        <taxon>Bacteria</taxon>
        <taxon>Pseudomonadati</taxon>
        <taxon>Pseudomonadota</taxon>
        <taxon>Alphaproteobacteria</taxon>
        <taxon>Hyphomicrobiales</taxon>
        <taxon>Devosiaceae</taxon>
        <taxon>Devosia</taxon>
    </lineage>
</organism>
<dbReference type="EMBL" id="LVVY01000130">
    <property type="protein sequence ID" value="OAM73738.1"/>
    <property type="molecule type" value="Genomic_DNA"/>
</dbReference>
<reference evidence="1 2" key="1">
    <citation type="submission" date="2016-03" db="EMBL/GenBank/DDBJ databases">
        <title>Genome sequencing of Devosia sp. S37.</title>
        <authorList>
            <person name="Mohd Nor M."/>
        </authorList>
    </citation>
    <scope>NUCLEOTIDE SEQUENCE [LARGE SCALE GENOMIC DNA]</scope>
    <source>
        <strain evidence="1 2">S37</strain>
    </source>
</reference>
<comment type="caution">
    <text evidence="1">The sequence shown here is derived from an EMBL/GenBank/DDBJ whole genome shotgun (WGS) entry which is preliminary data.</text>
</comment>
<evidence type="ECO:0000313" key="1">
    <source>
        <dbReference type="EMBL" id="OAM73738.1"/>
    </source>
</evidence>
<evidence type="ECO:0000313" key="2">
    <source>
        <dbReference type="Proteomes" id="UP000078389"/>
    </source>
</evidence>
<protein>
    <submittedName>
        <fullName evidence="1">Uncharacterized protein</fullName>
    </submittedName>
</protein>
<keyword evidence="2" id="KW-1185">Reference proteome</keyword>
<dbReference type="STRING" id="1770058.A3840_17235"/>
<gene>
    <name evidence="1" type="ORF">A3840_17235</name>
</gene>
<proteinExistence type="predicted"/>
<name>A0A178HNU4_9HYPH</name>